<name>A0ABN0J358_9LEPT</name>
<dbReference type="EMBL" id="AHMH02000054">
    <property type="protein sequence ID" value="EMN01385.1"/>
    <property type="molecule type" value="Genomic_DNA"/>
</dbReference>
<proteinExistence type="predicted"/>
<comment type="caution">
    <text evidence="1">The sequence shown here is derived from an EMBL/GenBank/DDBJ whole genome shotgun (WGS) entry which is preliminary data.</text>
</comment>
<protein>
    <submittedName>
        <fullName evidence="1">Uncharacterized protein</fullName>
    </submittedName>
</protein>
<dbReference type="Proteomes" id="UP000012099">
    <property type="component" value="Unassembled WGS sequence"/>
</dbReference>
<sequence length="42" mass="5093">MQKSNWTMTFLYFIVVPQFSKFNCRSTVCESSTFIFFRKKLT</sequence>
<evidence type="ECO:0000313" key="2">
    <source>
        <dbReference type="Proteomes" id="UP000012099"/>
    </source>
</evidence>
<reference evidence="1 2" key="1">
    <citation type="submission" date="2013-01" db="EMBL/GenBank/DDBJ databases">
        <authorList>
            <person name="Harkins D.M."/>
            <person name="Durkin A.S."/>
            <person name="Brinkac L.M."/>
            <person name="Haft D.H."/>
            <person name="Selengut J.D."/>
            <person name="Sanka R."/>
            <person name="DePew J."/>
            <person name="Purushe J."/>
            <person name="Whelen A.C."/>
            <person name="Vinetz J.M."/>
            <person name="Sutton G.G."/>
            <person name="Nierman W.C."/>
            <person name="Fouts D.E."/>
        </authorList>
    </citation>
    <scope>NUCLEOTIDE SEQUENCE [LARGE SCALE GENOMIC DNA]</scope>
    <source>
        <strain evidence="1 2">2007001578</strain>
    </source>
</reference>
<organism evidence="1 2">
    <name type="scientific">Leptospira noguchii str. 2007001578</name>
    <dbReference type="NCBI Taxonomy" id="1049974"/>
    <lineage>
        <taxon>Bacteria</taxon>
        <taxon>Pseudomonadati</taxon>
        <taxon>Spirochaetota</taxon>
        <taxon>Spirochaetia</taxon>
        <taxon>Leptospirales</taxon>
        <taxon>Leptospiraceae</taxon>
        <taxon>Leptospira</taxon>
    </lineage>
</organism>
<evidence type="ECO:0000313" key="1">
    <source>
        <dbReference type="EMBL" id="EMN01385.1"/>
    </source>
</evidence>
<accession>A0ABN0J358</accession>
<keyword evidence="2" id="KW-1185">Reference proteome</keyword>
<gene>
    <name evidence="1" type="ORF">LEP1GSC035_3345</name>
</gene>